<accession>A0A0D0DJ86</accession>
<reference evidence="1 2" key="1">
    <citation type="submission" date="2014-04" db="EMBL/GenBank/DDBJ databases">
        <authorList>
            <consortium name="DOE Joint Genome Institute"/>
            <person name="Kuo A."/>
            <person name="Kohler A."/>
            <person name="Jargeat P."/>
            <person name="Nagy L.G."/>
            <person name="Floudas D."/>
            <person name="Copeland A."/>
            <person name="Barry K.W."/>
            <person name="Cichocki N."/>
            <person name="Veneault-Fourrey C."/>
            <person name="LaButti K."/>
            <person name="Lindquist E.A."/>
            <person name="Lipzen A."/>
            <person name="Lundell T."/>
            <person name="Morin E."/>
            <person name="Murat C."/>
            <person name="Sun H."/>
            <person name="Tunlid A."/>
            <person name="Henrissat B."/>
            <person name="Grigoriev I.V."/>
            <person name="Hibbett D.S."/>
            <person name="Martin F."/>
            <person name="Nordberg H.P."/>
            <person name="Cantor M.N."/>
            <person name="Hua S.X."/>
        </authorList>
    </citation>
    <scope>NUCLEOTIDE SEQUENCE [LARGE SCALE GENOMIC DNA]</scope>
    <source>
        <strain evidence="1 2">Ve08.2h10</strain>
    </source>
</reference>
<name>A0A0D0DJ86_9AGAM</name>
<protein>
    <submittedName>
        <fullName evidence="1">Uncharacterized protein</fullName>
    </submittedName>
</protein>
<evidence type="ECO:0000313" key="1">
    <source>
        <dbReference type="EMBL" id="KIK98417.1"/>
    </source>
</evidence>
<dbReference type="EMBL" id="KN824893">
    <property type="protein sequence ID" value="KIK98417.1"/>
    <property type="molecule type" value="Genomic_DNA"/>
</dbReference>
<reference evidence="2" key="2">
    <citation type="submission" date="2015-01" db="EMBL/GenBank/DDBJ databases">
        <title>Evolutionary Origins and Diversification of the Mycorrhizal Mutualists.</title>
        <authorList>
            <consortium name="DOE Joint Genome Institute"/>
            <consortium name="Mycorrhizal Genomics Consortium"/>
            <person name="Kohler A."/>
            <person name="Kuo A."/>
            <person name="Nagy L.G."/>
            <person name="Floudas D."/>
            <person name="Copeland A."/>
            <person name="Barry K.W."/>
            <person name="Cichocki N."/>
            <person name="Veneault-Fourrey C."/>
            <person name="LaButti K."/>
            <person name="Lindquist E.A."/>
            <person name="Lipzen A."/>
            <person name="Lundell T."/>
            <person name="Morin E."/>
            <person name="Murat C."/>
            <person name="Riley R."/>
            <person name="Ohm R."/>
            <person name="Sun H."/>
            <person name="Tunlid A."/>
            <person name="Henrissat B."/>
            <person name="Grigoriev I.V."/>
            <person name="Hibbett D.S."/>
            <person name="Martin F."/>
        </authorList>
    </citation>
    <scope>NUCLEOTIDE SEQUENCE [LARGE SCALE GENOMIC DNA]</scope>
    <source>
        <strain evidence="2">Ve08.2h10</strain>
    </source>
</reference>
<proteinExistence type="predicted"/>
<keyword evidence="2" id="KW-1185">Reference proteome</keyword>
<dbReference type="Proteomes" id="UP000054538">
    <property type="component" value="Unassembled WGS sequence"/>
</dbReference>
<dbReference type="InParanoid" id="A0A0D0DJ86"/>
<organism evidence="1 2">
    <name type="scientific">Paxillus rubicundulus Ve08.2h10</name>
    <dbReference type="NCBI Taxonomy" id="930991"/>
    <lineage>
        <taxon>Eukaryota</taxon>
        <taxon>Fungi</taxon>
        <taxon>Dikarya</taxon>
        <taxon>Basidiomycota</taxon>
        <taxon>Agaricomycotina</taxon>
        <taxon>Agaricomycetes</taxon>
        <taxon>Agaricomycetidae</taxon>
        <taxon>Boletales</taxon>
        <taxon>Paxilineae</taxon>
        <taxon>Paxillaceae</taxon>
        <taxon>Paxillus</taxon>
    </lineage>
</organism>
<dbReference type="HOGENOM" id="CLU_2638806_0_0_1"/>
<evidence type="ECO:0000313" key="2">
    <source>
        <dbReference type="Proteomes" id="UP000054538"/>
    </source>
</evidence>
<dbReference type="AlphaFoldDB" id="A0A0D0DJ86"/>
<gene>
    <name evidence="1" type="ORF">PAXRUDRAFT_686939</name>
</gene>
<sequence>MGRGNNPLFNGLGVCEMLTARIWRAGCEFTVEGRRPKLGLVDGIMRLCALQIRTSGILQQIVLTIVLWGQHRNLLIP</sequence>